<evidence type="ECO:0000256" key="4">
    <source>
        <dbReference type="SAM" id="Phobius"/>
    </source>
</evidence>
<feature type="transmembrane region" description="Helical" evidence="4">
    <location>
        <begin position="12"/>
        <end position="34"/>
    </location>
</feature>
<feature type="transmembrane region" description="Helical" evidence="4">
    <location>
        <begin position="254"/>
        <end position="272"/>
    </location>
</feature>
<comment type="caution">
    <text evidence="6">The sequence shown here is derived from an EMBL/GenBank/DDBJ whole genome shotgun (WGS) entry which is preliminary data.</text>
</comment>
<sequence>MTKNTAAVAAPALTRLNLWVMASATGLVVANLYYNQPLLDEIARTFRITEAKAGSISMLTQLGYAVGMLFIIPLGDMLQRKKLIMFNFGMIIAALLLAAFSPNSTFLMVASFLIGATSVTPQLLIPMAAHLARPEERGRTVGFVMSGLLIGILLSRTISGFVGAHLGWRAIFIIAGLVMVLLWILLYFLLPEVYPEYKGNYKSLMQSLISLIREEPMLRMAAIRGALCFASFAAFWTTLVFLLRESPFNAGSDVAGAFGLVGAFGALGASFMGRISDKGNSQQVTTYSIGLIILSYLIFGVSGSSYVGLVAGVILLDLGVQATHISNQTLIFSLRPEARNRLNTVYMVTYFLGGASGTFLASQLWHLWQWQGVVIIGIILSVLALLVHLRFAKPQPIVA</sequence>
<keyword evidence="3 4" id="KW-0472">Membrane</keyword>
<dbReference type="EMBL" id="PYFT01000001">
    <property type="protein sequence ID" value="PSR54420.1"/>
    <property type="molecule type" value="Genomic_DNA"/>
</dbReference>
<feature type="transmembrane region" description="Helical" evidence="4">
    <location>
        <begin position="84"/>
        <end position="100"/>
    </location>
</feature>
<dbReference type="RefSeq" id="WP_106930088.1">
    <property type="nucleotide sequence ID" value="NZ_PYFT01000001.1"/>
</dbReference>
<feature type="domain" description="Major facilitator superfamily (MFS) profile" evidence="5">
    <location>
        <begin position="12"/>
        <end position="396"/>
    </location>
</feature>
<dbReference type="Gene3D" id="1.20.1250.20">
    <property type="entry name" value="MFS general substrate transporter like domains"/>
    <property type="match status" value="1"/>
</dbReference>
<dbReference type="PANTHER" id="PTHR42910">
    <property type="entry name" value="TRANSPORTER SCO4007-RELATED"/>
    <property type="match status" value="1"/>
</dbReference>
<feature type="transmembrane region" description="Helical" evidence="4">
    <location>
        <begin position="284"/>
        <end position="303"/>
    </location>
</feature>
<keyword evidence="1 4" id="KW-0812">Transmembrane</keyword>
<dbReference type="SUPFAM" id="SSF103473">
    <property type="entry name" value="MFS general substrate transporter"/>
    <property type="match status" value="1"/>
</dbReference>
<proteinExistence type="predicted"/>
<dbReference type="InterPro" id="IPR036259">
    <property type="entry name" value="MFS_trans_sf"/>
</dbReference>
<evidence type="ECO:0000256" key="2">
    <source>
        <dbReference type="ARBA" id="ARBA00022989"/>
    </source>
</evidence>
<dbReference type="Pfam" id="PF07690">
    <property type="entry name" value="MFS_1"/>
    <property type="match status" value="1"/>
</dbReference>
<evidence type="ECO:0000313" key="6">
    <source>
        <dbReference type="EMBL" id="PSR54420.1"/>
    </source>
</evidence>
<dbReference type="InterPro" id="IPR020846">
    <property type="entry name" value="MFS_dom"/>
</dbReference>
<feature type="transmembrane region" description="Helical" evidence="4">
    <location>
        <begin position="106"/>
        <end position="129"/>
    </location>
</feature>
<keyword evidence="7" id="KW-1185">Reference proteome</keyword>
<dbReference type="InterPro" id="IPR011701">
    <property type="entry name" value="MFS"/>
</dbReference>
<name>A0A2T2YFY9_9BACT</name>
<dbReference type="GO" id="GO:0022857">
    <property type="term" value="F:transmembrane transporter activity"/>
    <property type="evidence" value="ECO:0007669"/>
    <property type="project" value="InterPro"/>
</dbReference>
<evidence type="ECO:0000313" key="7">
    <source>
        <dbReference type="Proteomes" id="UP000240357"/>
    </source>
</evidence>
<evidence type="ECO:0000259" key="5">
    <source>
        <dbReference type="PROSITE" id="PS50850"/>
    </source>
</evidence>
<keyword evidence="2 4" id="KW-1133">Transmembrane helix</keyword>
<dbReference type="CDD" id="cd17324">
    <property type="entry name" value="MFS_NepI_like"/>
    <property type="match status" value="1"/>
</dbReference>
<dbReference type="PANTHER" id="PTHR42910:SF1">
    <property type="entry name" value="MAJOR FACILITATOR SUPERFAMILY (MFS) PROFILE DOMAIN-CONTAINING PROTEIN"/>
    <property type="match status" value="1"/>
</dbReference>
<dbReference type="AlphaFoldDB" id="A0A2T2YFY9"/>
<accession>A0A2T2YFY9</accession>
<dbReference type="PROSITE" id="PS50850">
    <property type="entry name" value="MFS"/>
    <property type="match status" value="1"/>
</dbReference>
<feature type="transmembrane region" description="Helical" evidence="4">
    <location>
        <begin position="170"/>
        <end position="190"/>
    </location>
</feature>
<evidence type="ECO:0000256" key="1">
    <source>
        <dbReference type="ARBA" id="ARBA00022692"/>
    </source>
</evidence>
<feature type="transmembrane region" description="Helical" evidence="4">
    <location>
        <begin position="141"/>
        <end position="164"/>
    </location>
</feature>
<organism evidence="6 7">
    <name type="scientific">Adhaeribacter arboris</name>
    <dbReference type="NCBI Taxonomy" id="2072846"/>
    <lineage>
        <taxon>Bacteria</taxon>
        <taxon>Pseudomonadati</taxon>
        <taxon>Bacteroidota</taxon>
        <taxon>Cytophagia</taxon>
        <taxon>Cytophagales</taxon>
        <taxon>Hymenobacteraceae</taxon>
        <taxon>Adhaeribacter</taxon>
    </lineage>
</organism>
<evidence type="ECO:0000256" key="3">
    <source>
        <dbReference type="ARBA" id="ARBA00023136"/>
    </source>
</evidence>
<dbReference type="Proteomes" id="UP000240357">
    <property type="component" value="Unassembled WGS sequence"/>
</dbReference>
<feature type="transmembrane region" description="Helical" evidence="4">
    <location>
        <begin position="368"/>
        <end position="387"/>
    </location>
</feature>
<gene>
    <name evidence="6" type="ORF">AHMF7605_13320</name>
</gene>
<protein>
    <submittedName>
        <fullName evidence="6">MFS transporter</fullName>
    </submittedName>
</protein>
<feature type="transmembrane region" description="Helical" evidence="4">
    <location>
        <begin position="221"/>
        <end position="242"/>
    </location>
</feature>
<feature type="transmembrane region" description="Helical" evidence="4">
    <location>
        <begin position="54"/>
        <end position="72"/>
    </location>
</feature>
<dbReference type="OrthoDB" id="9815356at2"/>
<reference evidence="6 7" key="1">
    <citation type="submission" date="2018-03" db="EMBL/GenBank/DDBJ databases">
        <title>Adhaeribacter sp. HMF7605 Genome sequencing and assembly.</title>
        <authorList>
            <person name="Kang H."/>
            <person name="Kang J."/>
            <person name="Cha I."/>
            <person name="Kim H."/>
            <person name="Joh K."/>
        </authorList>
    </citation>
    <scope>NUCLEOTIDE SEQUENCE [LARGE SCALE GENOMIC DNA]</scope>
    <source>
        <strain evidence="6 7">HMF7605</strain>
    </source>
</reference>